<keyword evidence="2" id="KW-0812">Transmembrane</keyword>
<name>A0A2T2ZU17_9PEZI</name>
<evidence type="ECO:0000259" key="4">
    <source>
        <dbReference type="Pfam" id="PF01757"/>
    </source>
</evidence>
<proteinExistence type="predicted"/>
<gene>
    <name evidence="5" type="ORF">BD289DRAFT_356854</name>
</gene>
<feature type="domain" description="Acyltransferase 3" evidence="4">
    <location>
        <begin position="36"/>
        <end position="462"/>
    </location>
</feature>
<evidence type="ECO:0000256" key="3">
    <source>
        <dbReference type="SAM" id="SignalP"/>
    </source>
</evidence>
<evidence type="ECO:0000256" key="1">
    <source>
        <dbReference type="SAM" id="MobiDB-lite"/>
    </source>
</evidence>
<reference evidence="5 6" key="1">
    <citation type="journal article" date="2018" name="Mycol. Prog.">
        <title>Coniella lustricola, a new species from submerged detritus.</title>
        <authorList>
            <person name="Raudabaugh D.B."/>
            <person name="Iturriaga T."/>
            <person name="Carver A."/>
            <person name="Mondo S."/>
            <person name="Pangilinan J."/>
            <person name="Lipzen A."/>
            <person name="He G."/>
            <person name="Amirebrahimi M."/>
            <person name="Grigoriev I.V."/>
            <person name="Miller A.N."/>
        </authorList>
    </citation>
    <scope>NUCLEOTIDE SEQUENCE [LARGE SCALE GENOMIC DNA]</scope>
    <source>
        <strain evidence="5 6">B22-T-1</strain>
    </source>
</reference>
<feature type="transmembrane region" description="Helical" evidence="2">
    <location>
        <begin position="443"/>
        <end position="462"/>
    </location>
</feature>
<dbReference type="InterPro" id="IPR002656">
    <property type="entry name" value="Acyl_transf_3_dom"/>
</dbReference>
<feature type="transmembrane region" description="Helical" evidence="2">
    <location>
        <begin position="236"/>
        <end position="252"/>
    </location>
</feature>
<dbReference type="InterPro" id="IPR050879">
    <property type="entry name" value="Acyltransferase_3"/>
</dbReference>
<keyword evidence="6" id="KW-1185">Reference proteome</keyword>
<keyword evidence="5" id="KW-0808">Transferase</keyword>
<feature type="compositionally biased region" description="Low complexity" evidence="1">
    <location>
        <begin position="295"/>
        <end position="311"/>
    </location>
</feature>
<dbReference type="OrthoDB" id="5819582at2759"/>
<dbReference type="Proteomes" id="UP000241462">
    <property type="component" value="Unassembled WGS sequence"/>
</dbReference>
<dbReference type="STRING" id="2025994.A0A2T2ZU17"/>
<evidence type="ECO:0000313" key="6">
    <source>
        <dbReference type="Proteomes" id="UP000241462"/>
    </source>
</evidence>
<sequence>LLRCILFLLPSFVTSRIISSSVQHERSQGRLGPTSYLDGMRGLAALFVFFCHYSYSAFAIADGYGSNNENRYLLKLPIFRLLYAGPPMVAIFFIVSGYALSLKPLKLARSQRWGELSTTMSSFIFRRAFRLFLPTFISTFMVVVLLRLGAYEWNREWSLDRTWHWNVQETAPQRLNTTALQLDDWGRNMFDFVHVWGWEKYGGSTWYDVHLWTIPIEFRASMMLFLTLLGTARLRTGLRLGFLALLIAFSYYSDRWEMVLFLVGMGYAELDLIRGAHSDPSTTAVATAPPAAATAAAGEGSEQQQQQQQQQREQQKRHRACALLSRLYWASLALGSLYLLSQPDVNSENTPGWIYLSSLIPDWISDKYRYWQCNGAILFVFCTARVPRMQRVFNSPPVQYLGKISYAVYLMHGPVMHTVGYSIQRWAWEVSGVDGRAQYKRGFVLGAVFAVPVVVWAADVFWRAVDAPVVRFAKWLEGRC</sequence>
<keyword evidence="2" id="KW-1133">Transmembrane helix</keyword>
<accession>A0A2T2ZU17</accession>
<feature type="transmembrane region" description="Helical" evidence="2">
    <location>
        <begin position="43"/>
        <end position="61"/>
    </location>
</feature>
<dbReference type="PANTHER" id="PTHR23028">
    <property type="entry name" value="ACETYLTRANSFERASE"/>
    <property type="match status" value="1"/>
</dbReference>
<feature type="transmembrane region" description="Helical" evidence="2">
    <location>
        <begin position="81"/>
        <end position="100"/>
    </location>
</feature>
<keyword evidence="3" id="KW-0732">Signal</keyword>
<organism evidence="5 6">
    <name type="scientific">Coniella lustricola</name>
    <dbReference type="NCBI Taxonomy" id="2025994"/>
    <lineage>
        <taxon>Eukaryota</taxon>
        <taxon>Fungi</taxon>
        <taxon>Dikarya</taxon>
        <taxon>Ascomycota</taxon>
        <taxon>Pezizomycotina</taxon>
        <taxon>Sordariomycetes</taxon>
        <taxon>Sordariomycetidae</taxon>
        <taxon>Diaporthales</taxon>
        <taxon>Schizoparmaceae</taxon>
        <taxon>Coniella</taxon>
    </lineage>
</organism>
<feature type="signal peptide" evidence="3">
    <location>
        <begin position="1"/>
        <end position="15"/>
    </location>
</feature>
<feature type="non-terminal residue" evidence="5">
    <location>
        <position position="480"/>
    </location>
</feature>
<protein>
    <submittedName>
        <fullName evidence="5">Acyltransferase 3</fullName>
    </submittedName>
</protein>
<feature type="region of interest" description="Disordered" evidence="1">
    <location>
        <begin position="295"/>
        <end position="314"/>
    </location>
</feature>
<evidence type="ECO:0000256" key="2">
    <source>
        <dbReference type="SAM" id="Phobius"/>
    </source>
</evidence>
<evidence type="ECO:0000313" key="5">
    <source>
        <dbReference type="EMBL" id="PSR76855.1"/>
    </source>
</evidence>
<feature type="chain" id="PRO_5015591408" evidence="3">
    <location>
        <begin position="16"/>
        <end position="480"/>
    </location>
</feature>
<dbReference type="PANTHER" id="PTHR23028:SF134">
    <property type="entry name" value="PUTATIVE (AFU_ORTHOLOGUE AFUA_4G08520)-RELATED"/>
    <property type="match status" value="1"/>
</dbReference>
<feature type="transmembrane region" description="Helical" evidence="2">
    <location>
        <begin position="128"/>
        <end position="148"/>
    </location>
</feature>
<dbReference type="Pfam" id="PF01757">
    <property type="entry name" value="Acyl_transf_3"/>
    <property type="match status" value="1"/>
</dbReference>
<keyword evidence="2" id="KW-0472">Membrane</keyword>
<dbReference type="GO" id="GO:0016747">
    <property type="term" value="F:acyltransferase activity, transferring groups other than amino-acyl groups"/>
    <property type="evidence" value="ECO:0007669"/>
    <property type="project" value="InterPro"/>
</dbReference>
<keyword evidence="5" id="KW-0012">Acyltransferase</keyword>
<dbReference type="EMBL" id="KZ678692">
    <property type="protein sequence ID" value="PSR76855.1"/>
    <property type="molecule type" value="Genomic_DNA"/>
</dbReference>
<dbReference type="InParanoid" id="A0A2T2ZU17"/>
<dbReference type="AlphaFoldDB" id="A0A2T2ZU17"/>
<feature type="non-terminal residue" evidence="5">
    <location>
        <position position="1"/>
    </location>
</feature>